<evidence type="ECO:0000256" key="3">
    <source>
        <dbReference type="ARBA" id="ARBA00022448"/>
    </source>
</evidence>
<keyword evidence="9" id="KW-1185">Reference proteome</keyword>
<accession>A0A1Q2D3Y1</accession>
<proteinExistence type="inferred from homology"/>
<dbReference type="STRING" id="633807.BW732_01420"/>
<dbReference type="CDD" id="cd23110">
    <property type="entry name" value="GRP"/>
    <property type="match status" value="1"/>
</dbReference>
<evidence type="ECO:0000313" key="8">
    <source>
        <dbReference type="EMBL" id="AQP53015.1"/>
    </source>
</evidence>
<comment type="similarity">
    <text evidence="2">Belongs to the GRP transporter (TC 2.A.7.5) family.</text>
</comment>
<evidence type="ECO:0000256" key="5">
    <source>
        <dbReference type="ARBA" id="ARBA00022692"/>
    </source>
</evidence>
<dbReference type="KEGG" id="vpi:BW732_01420"/>
<reference evidence="8 9" key="1">
    <citation type="journal article" date="2010" name="Int. J. Syst. Evol. Microbiol.">
        <title>Vagococcus penaei sp. nov., isolated from spoilage microbiota of cooked shrimp (Penaeus vannamei).</title>
        <authorList>
            <person name="Jaffres E."/>
            <person name="Prevost H."/>
            <person name="Rossero A."/>
            <person name="Joffraud J.J."/>
            <person name="Dousset X."/>
        </authorList>
    </citation>
    <scope>NUCLEOTIDE SEQUENCE [LARGE SCALE GENOMIC DNA]</scope>
    <source>
        <strain evidence="8 9">CD276</strain>
    </source>
</reference>
<dbReference type="PANTHER" id="PTHR16119:SF17">
    <property type="entry name" value="TRANSMEMBRANE PROTEIN 144"/>
    <property type="match status" value="1"/>
</dbReference>
<protein>
    <submittedName>
        <fullName evidence="8">Sugar transporter</fullName>
    </submittedName>
</protein>
<dbReference type="GO" id="GO:0005886">
    <property type="term" value="C:plasma membrane"/>
    <property type="evidence" value="ECO:0007669"/>
    <property type="project" value="UniProtKB-SubCell"/>
</dbReference>
<evidence type="ECO:0000256" key="6">
    <source>
        <dbReference type="ARBA" id="ARBA00022989"/>
    </source>
</evidence>
<dbReference type="OrthoDB" id="1452595at2"/>
<dbReference type="InterPro" id="IPR037185">
    <property type="entry name" value="EmrE-like"/>
</dbReference>
<keyword evidence="3" id="KW-0813">Transport</keyword>
<dbReference type="RefSeq" id="WP_077275112.1">
    <property type="nucleotide sequence ID" value="NZ_CP019609.1"/>
</dbReference>
<evidence type="ECO:0000256" key="4">
    <source>
        <dbReference type="ARBA" id="ARBA00022597"/>
    </source>
</evidence>
<dbReference type="GO" id="GO:0015144">
    <property type="term" value="F:carbohydrate transmembrane transporter activity"/>
    <property type="evidence" value="ECO:0007669"/>
    <property type="project" value="InterPro"/>
</dbReference>
<sequence length="283" mass="29752">MNILLALLPAIGWGIQPLILTKIGGKPVNQIVGTGIGALLVAVIVQVGFSPPPISRTVFFISLASGAFWVIGQAGQYHSLKIIGVAKTMPITTGLQLVGTSLISVIAFKEWPGIQNKLFGLGAIILLIVGATLTATTDNKSANQSLKKGVLILVSTSIGYWIYSALPRIVDASGLAIFFPQMLGVFIGAVVYALKQSPKTLITKKSWETSIIGLTFSLSALAYIFSAQANGVATAFIISQLSVVVSTLGSLVILKEKKTTHELTYTLIGLALIVVGSTITVFI</sequence>
<evidence type="ECO:0000313" key="9">
    <source>
        <dbReference type="Proteomes" id="UP000188246"/>
    </source>
</evidence>
<evidence type="ECO:0000256" key="1">
    <source>
        <dbReference type="ARBA" id="ARBA00004651"/>
    </source>
</evidence>
<evidence type="ECO:0000256" key="7">
    <source>
        <dbReference type="ARBA" id="ARBA00023136"/>
    </source>
</evidence>
<keyword evidence="4 8" id="KW-0762">Sugar transport</keyword>
<dbReference type="SUPFAM" id="SSF103481">
    <property type="entry name" value="Multidrug resistance efflux transporter EmrE"/>
    <property type="match status" value="2"/>
</dbReference>
<dbReference type="Proteomes" id="UP000188246">
    <property type="component" value="Chromosome"/>
</dbReference>
<name>A0A1Q2D3Y1_9ENTE</name>
<evidence type="ECO:0000256" key="2">
    <source>
        <dbReference type="ARBA" id="ARBA00006117"/>
    </source>
</evidence>
<dbReference type="EMBL" id="CP019609">
    <property type="protein sequence ID" value="AQP53015.1"/>
    <property type="molecule type" value="Genomic_DNA"/>
</dbReference>
<dbReference type="InterPro" id="IPR010651">
    <property type="entry name" value="Sugar_transport"/>
</dbReference>
<dbReference type="PANTHER" id="PTHR16119">
    <property type="entry name" value="TRANSMEMBRANE PROTEIN 144"/>
    <property type="match status" value="1"/>
</dbReference>
<keyword evidence="5" id="KW-0812">Transmembrane</keyword>
<organism evidence="8 9">
    <name type="scientific">Vagococcus penaei</name>
    <dbReference type="NCBI Taxonomy" id="633807"/>
    <lineage>
        <taxon>Bacteria</taxon>
        <taxon>Bacillati</taxon>
        <taxon>Bacillota</taxon>
        <taxon>Bacilli</taxon>
        <taxon>Lactobacillales</taxon>
        <taxon>Enterococcaceae</taxon>
        <taxon>Vagococcus</taxon>
    </lineage>
</organism>
<keyword evidence="6" id="KW-1133">Transmembrane helix</keyword>
<comment type="subcellular location">
    <subcellularLocation>
        <location evidence="1">Cell membrane</location>
        <topology evidence="1">Multi-pass membrane protein</topology>
    </subcellularLocation>
</comment>
<dbReference type="AlphaFoldDB" id="A0A1Q2D3Y1"/>
<dbReference type="Pfam" id="PF06800">
    <property type="entry name" value="Sugar_transport"/>
    <property type="match status" value="1"/>
</dbReference>
<gene>
    <name evidence="8" type="ORF">BW732_01420</name>
</gene>
<keyword evidence="7" id="KW-0472">Membrane</keyword>